<feature type="transmembrane region" description="Helical" evidence="1">
    <location>
        <begin position="30"/>
        <end position="50"/>
    </location>
</feature>
<proteinExistence type="predicted"/>
<reference evidence="3" key="1">
    <citation type="submission" date="2020-01" db="EMBL/GenBank/DDBJ databases">
        <authorList>
            <person name="Fang Y."/>
            <person name="Sun R."/>
            <person name="Nie L."/>
            <person name="He J."/>
            <person name="Hao L."/>
            <person name="Wang L."/>
            <person name="Su S."/>
            <person name="Lv E."/>
            <person name="Zhang Z."/>
            <person name="Xie R."/>
            <person name="Liu H."/>
        </authorList>
    </citation>
    <scope>NUCLEOTIDE SEQUENCE [LARGE SCALE GENOMIC DNA]</scope>
    <source>
        <strain evidence="3">XCT-53</strain>
    </source>
</reference>
<evidence type="ECO:0000313" key="3">
    <source>
        <dbReference type="Proteomes" id="UP000586722"/>
    </source>
</evidence>
<keyword evidence="3" id="KW-1185">Reference proteome</keyword>
<keyword evidence="1" id="KW-1133">Transmembrane helix</keyword>
<comment type="caution">
    <text evidence="2">The sequence shown here is derived from an EMBL/GenBank/DDBJ whole genome shotgun (WGS) entry which is preliminary data.</text>
</comment>
<dbReference type="InterPro" id="IPR024399">
    <property type="entry name" value="DUF2628"/>
</dbReference>
<keyword evidence="1" id="KW-0812">Transmembrane</keyword>
<keyword evidence="1" id="KW-0472">Membrane</keyword>
<accession>A0A7X5F5L2</accession>
<organism evidence="2 3">
    <name type="scientific">Pannonibacter tanglangensis</name>
    <dbReference type="NCBI Taxonomy" id="2750084"/>
    <lineage>
        <taxon>Bacteria</taxon>
        <taxon>Pseudomonadati</taxon>
        <taxon>Pseudomonadota</taxon>
        <taxon>Alphaproteobacteria</taxon>
        <taxon>Hyphomicrobiales</taxon>
        <taxon>Stappiaceae</taxon>
        <taxon>Pannonibacter</taxon>
    </lineage>
</organism>
<dbReference type="Pfam" id="PF10947">
    <property type="entry name" value="DUF2628"/>
    <property type="match status" value="1"/>
</dbReference>
<dbReference type="Proteomes" id="UP000586722">
    <property type="component" value="Unassembled WGS sequence"/>
</dbReference>
<protein>
    <submittedName>
        <fullName evidence="2">DUF2628 domain-containing protein</fullName>
    </submittedName>
</protein>
<dbReference type="RefSeq" id="WP_161709521.1">
    <property type="nucleotide sequence ID" value="NZ_JAABLQ010000003.1"/>
</dbReference>
<evidence type="ECO:0000256" key="1">
    <source>
        <dbReference type="SAM" id="Phobius"/>
    </source>
</evidence>
<gene>
    <name evidence="2" type="ORF">GWI72_17760</name>
</gene>
<dbReference type="AlphaFoldDB" id="A0A7X5F5L2"/>
<sequence length="166" mass="17628">MSVYMVMLPPEADAAAPSGLPSPRAAERVVFVRDGFSAPAFVLSGLWMLWNRLWLPFLGYLVLTLGLELGTLALGTSVPGVAAFCASLLIGLEAGTLRRWQLERRGYRFVAVVEAGSLPEAEIRYFLGSQAPRPVSPRPSAPAGGIVPRIGTQPVVGLTLGQGGIR</sequence>
<evidence type="ECO:0000313" key="2">
    <source>
        <dbReference type="EMBL" id="NBN80128.1"/>
    </source>
</evidence>
<dbReference type="EMBL" id="JAABLQ010000003">
    <property type="protein sequence ID" value="NBN80128.1"/>
    <property type="molecule type" value="Genomic_DNA"/>
</dbReference>
<name>A0A7X5F5L2_9HYPH</name>